<dbReference type="EMBL" id="WBZB01000012">
    <property type="protein sequence ID" value="KAB3531831.1"/>
    <property type="molecule type" value="Genomic_DNA"/>
</dbReference>
<dbReference type="RefSeq" id="WP_151865011.1">
    <property type="nucleotide sequence ID" value="NZ_WBZB01000012.1"/>
</dbReference>
<keyword evidence="2" id="KW-1185">Reference proteome</keyword>
<reference evidence="1 2" key="1">
    <citation type="submission" date="2019-10" db="EMBL/GenBank/DDBJ databases">
        <title>Alkaliphilus serpentinus sp. nov. and Alkaliphilus pronyensis sp. nov., two novel anaerobic alkaliphilic species isolated from the serpentinized-hosted hydrothermal field of the Prony Bay (New Caledonia).</title>
        <authorList>
            <person name="Postec A."/>
        </authorList>
    </citation>
    <scope>NUCLEOTIDE SEQUENCE [LARGE SCALE GENOMIC DNA]</scope>
    <source>
        <strain evidence="1 2">LacT</strain>
    </source>
</reference>
<dbReference type="AlphaFoldDB" id="A0A833HQI0"/>
<sequence length="126" mass="15141">MHCYPYWGMPPMYLDQYESQRRLMDMYPDVYNRIHPRVQELCHHLDVPSNPRMYPYVEPRMLEEMVGQIYETEINMPHAQQYRGILRDLITVLFIRELIGRRRRGPFTGYPGYPGYGPYNGIGGFY</sequence>
<dbReference type="Proteomes" id="UP000465601">
    <property type="component" value="Unassembled WGS sequence"/>
</dbReference>
<name>A0A833HQI0_9FIRM</name>
<comment type="caution">
    <text evidence="1">The sequence shown here is derived from an EMBL/GenBank/DDBJ whole genome shotgun (WGS) entry which is preliminary data.</text>
</comment>
<accession>A0A833HQI0</accession>
<organism evidence="1 2">
    <name type="scientific">Alkaliphilus serpentinus</name>
    <dbReference type="NCBI Taxonomy" id="1482731"/>
    <lineage>
        <taxon>Bacteria</taxon>
        <taxon>Bacillati</taxon>
        <taxon>Bacillota</taxon>
        <taxon>Clostridia</taxon>
        <taxon>Peptostreptococcales</taxon>
        <taxon>Natronincolaceae</taxon>
        <taxon>Alkaliphilus</taxon>
    </lineage>
</organism>
<evidence type="ECO:0000313" key="1">
    <source>
        <dbReference type="EMBL" id="KAB3531831.1"/>
    </source>
</evidence>
<dbReference type="OrthoDB" id="1956411at2"/>
<proteinExistence type="predicted"/>
<evidence type="ECO:0000313" key="2">
    <source>
        <dbReference type="Proteomes" id="UP000465601"/>
    </source>
</evidence>
<protein>
    <submittedName>
        <fullName evidence="1">Uncharacterized protein</fullName>
    </submittedName>
</protein>
<gene>
    <name evidence="1" type="ORF">F8153_03690</name>
</gene>